<dbReference type="GeneID" id="7842573"/>
<feature type="compositionally biased region" description="Basic residues" evidence="2">
    <location>
        <begin position="390"/>
        <end position="399"/>
    </location>
</feature>
<accession>Q23DN2</accession>
<feature type="region of interest" description="Disordered" evidence="2">
    <location>
        <begin position="350"/>
        <end position="612"/>
    </location>
</feature>
<feature type="coiled-coil region" evidence="1">
    <location>
        <begin position="232"/>
        <end position="304"/>
    </location>
</feature>
<feature type="coiled-coil region" evidence="1">
    <location>
        <begin position="619"/>
        <end position="675"/>
    </location>
</feature>
<feature type="compositionally biased region" description="Polar residues" evidence="2">
    <location>
        <begin position="982"/>
        <end position="993"/>
    </location>
</feature>
<feature type="compositionally biased region" description="Basic and acidic residues" evidence="2">
    <location>
        <begin position="1292"/>
        <end position="1315"/>
    </location>
</feature>
<feature type="compositionally biased region" description="Basic and acidic residues" evidence="2">
    <location>
        <begin position="350"/>
        <end position="359"/>
    </location>
</feature>
<feature type="region of interest" description="Disordered" evidence="2">
    <location>
        <begin position="1286"/>
        <end position="1330"/>
    </location>
</feature>
<evidence type="ECO:0000256" key="1">
    <source>
        <dbReference type="SAM" id="Coils"/>
    </source>
</evidence>
<feature type="compositionally biased region" description="Low complexity" evidence="2">
    <location>
        <begin position="1013"/>
        <end position="1033"/>
    </location>
</feature>
<feature type="region of interest" description="Disordered" evidence="2">
    <location>
        <begin position="1180"/>
        <end position="1270"/>
    </location>
</feature>
<organism evidence="3 4">
    <name type="scientific">Tetrahymena thermophila (strain SB210)</name>
    <dbReference type="NCBI Taxonomy" id="312017"/>
    <lineage>
        <taxon>Eukaryota</taxon>
        <taxon>Sar</taxon>
        <taxon>Alveolata</taxon>
        <taxon>Ciliophora</taxon>
        <taxon>Intramacronucleata</taxon>
        <taxon>Oligohymenophorea</taxon>
        <taxon>Hymenostomatida</taxon>
        <taxon>Tetrahymenina</taxon>
        <taxon>Tetrahymenidae</taxon>
        <taxon>Tetrahymena</taxon>
    </lineage>
</organism>
<dbReference type="KEGG" id="tet:TTHERM_00046590"/>
<feature type="compositionally biased region" description="Low complexity" evidence="2">
    <location>
        <begin position="574"/>
        <end position="589"/>
    </location>
</feature>
<feature type="compositionally biased region" description="Polar residues" evidence="2">
    <location>
        <begin position="796"/>
        <end position="813"/>
    </location>
</feature>
<gene>
    <name evidence="3" type="ORF">TTHERM_00046590</name>
</gene>
<feature type="compositionally biased region" description="Basic and acidic residues" evidence="2">
    <location>
        <begin position="1180"/>
        <end position="1219"/>
    </location>
</feature>
<feature type="region of interest" description="Disordered" evidence="2">
    <location>
        <begin position="1069"/>
        <end position="1095"/>
    </location>
</feature>
<feature type="compositionally biased region" description="Basic and acidic residues" evidence="2">
    <location>
        <begin position="428"/>
        <end position="442"/>
    </location>
</feature>
<dbReference type="STRING" id="312017.Q23DN2"/>
<feature type="coiled-coil region" evidence="1">
    <location>
        <begin position="155"/>
        <end position="186"/>
    </location>
</feature>
<keyword evidence="4" id="KW-1185">Reference proteome</keyword>
<dbReference type="InParanoid" id="Q23DN2"/>
<dbReference type="RefSeq" id="XP_001014654.2">
    <property type="nucleotide sequence ID" value="XM_001014654.2"/>
</dbReference>
<dbReference type="eggNOG" id="ENOG502RT2P">
    <property type="taxonomic scope" value="Eukaryota"/>
</dbReference>
<evidence type="ECO:0000256" key="2">
    <source>
        <dbReference type="SAM" id="MobiDB-lite"/>
    </source>
</evidence>
<feature type="compositionally biased region" description="Low complexity" evidence="2">
    <location>
        <begin position="362"/>
        <end position="373"/>
    </location>
</feature>
<feature type="coiled-coil region" evidence="1">
    <location>
        <begin position="48"/>
        <end position="130"/>
    </location>
</feature>
<feature type="compositionally biased region" description="Polar residues" evidence="2">
    <location>
        <begin position="558"/>
        <end position="567"/>
    </location>
</feature>
<sequence length="1330" mass="156351">MAQSVTKQIDKQINNPLKTSYIGNVEFKDYSKLQEQELKKIRIQQVRQQEAEKTRKNLKTKKELEEQQKQEEYMNQQFLIYQQKLQLQQKLLEEAEKQKKEIGESHRQALEAEKQRLKDIEEQKLREEQFQKNQKIRTQQAADWAKKEQEKLDYKKSFNKQRIEMLEEIQEKERQEAQNYQNYINNLPEPVQEDPLQYDAYEKQDNKKSYYNNIDFTKTYFHNPVVIKHEDDNLIENALENAKKEYEKTQIKNLELLQTKKLRKQEEEERGRAALKMTQNERVLREFSQEMDKKKAELEQDRIKQTANNPNHSEKPVTHFQKDIQKKAVVEKAFEKEFFGERAEWTHEEINDKERDIHAKKQSTTLKKSQSLQNVDPKEFEKRAVENAQKKSKNVKIFRKPPLDTNVFQDKSKNKKNASNSQEQREDEQDKQHEKNQTEESQKNLQQSAGKNSSISNNLARSMSDQNKEQIDPNILTQSQNQDNKFRNSYDSYDMSDRKVSQVTSDRKKKIRFVSPQKSNSDSDFTDEENTFGQRSGSKDNNVRYNNFVNKQNDQNNTFSPYNSNGFSEKDQQSLKNSSQQKSLQFNKQGSNFNNTGAYTASGSNQSSQKEQNLNRNDIKQYILEQEQYLKKLEDTRKNSRERIRQEENALLSTLNQATTTMDNKNRQNDLIQQQQQAKNFNLSSVSIPEKKAIFIEENSSHNSSQIISHSQNHYGTNNQYNNSNGQKRQVVYSSNPEKTKKANQMLDQFLNSNSIQNQSYNNYDSFNQRSLNEDYDERENLDYVEDTVKSSFKQTYNKESQMSQGKNSQNKMNPFIKPDNFLGSSGYESQSRDFSDSKNDFTESINDASNSKNIRNDIRNNHYQSDFTESQLTSSINNNNNNYNNESSINQQQINSSVKNSYKGSKNQENLLATFSPSKDVYKQDQQYRNYEEEEEKGYKFGNTTESKYKNDSFKKYSGLSNNSNLHNNPSNISESRKLGLSQSKGPNNNSKDLIELTDSLLTSNNFNSINKNNSSHLRQNNFNSSQNFQNHSSEHYNKRSELSPSSELSYSLSEIDKSADKFRRVEYIPQNSTTQKRNLSNENNQFENNQDSQSRIGTAKFGQPLINQNKSGISQNLNSRDSQKGIQMDIQFREDEEDEETYKLDSQNKSENATRGEGQASLADLFKKKKADLAKKYELEQQQRAQRSDTQEPKKERTKEDILKQRKEMMKRPDFLKNKNSTSQEESSINDQYNSQKSEQRGYMTSFHDPSKKVKEPPQELMDRLANGTKVKVDKKEYLKLTNKNYEMLPEVKKRKEEEQKKEEYRRRQESVKKLQQNIKESQKLKKN</sequence>
<feature type="region of interest" description="Disordered" evidence="2">
    <location>
        <begin position="1137"/>
        <end position="1163"/>
    </location>
</feature>
<dbReference type="OrthoDB" id="10690350at2759"/>
<feature type="compositionally biased region" description="Low complexity" evidence="2">
    <location>
        <begin position="546"/>
        <end position="557"/>
    </location>
</feature>
<feature type="compositionally biased region" description="Low complexity" evidence="2">
    <location>
        <begin position="1080"/>
        <end position="1095"/>
    </location>
</feature>
<feature type="compositionally biased region" description="Polar residues" evidence="2">
    <location>
        <begin position="475"/>
        <end position="491"/>
    </location>
</feature>
<feature type="region of interest" description="Disordered" evidence="2">
    <location>
        <begin position="913"/>
        <end position="994"/>
    </location>
</feature>
<feature type="region of interest" description="Disordered" evidence="2">
    <location>
        <begin position="1013"/>
        <end position="1051"/>
    </location>
</feature>
<feature type="compositionally biased region" description="Basic and acidic residues" evidence="2">
    <location>
        <begin position="1251"/>
        <end position="1265"/>
    </location>
</feature>
<dbReference type="EMBL" id="GG662712">
    <property type="protein sequence ID" value="EAR94554.2"/>
    <property type="molecule type" value="Genomic_DNA"/>
</dbReference>
<feature type="compositionally biased region" description="Polar residues" evidence="2">
    <location>
        <begin position="443"/>
        <end position="465"/>
    </location>
</feature>
<evidence type="ECO:0000313" key="3">
    <source>
        <dbReference type="EMBL" id="EAR94554.2"/>
    </source>
</evidence>
<feature type="compositionally biased region" description="Basic and acidic residues" evidence="2">
    <location>
        <begin position="1143"/>
        <end position="1156"/>
    </location>
</feature>
<feature type="compositionally biased region" description="Polar residues" evidence="2">
    <location>
        <begin position="843"/>
        <end position="854"/>
    </location>
</feature>
<dbReference type="HOGENOM" id="CLU_253626_0_0_1"/>
<keyword evidence="1" id="KW-0175">Coiled coil</keyword>
<dbReference type="Proteomes" id="UP000009168">
    <property type="component" value="Unassembled WGS sequence"/>
</dbReference>
<feature type="compositionally biased region" description="Low complexity" evidence="2">
    <location>
        <begin position="959"/>
        <end position="975"/>
    </location>
</feature>
<feature type="compositionally biased region" description="Basic and acidic residues" evidence="2">
    <location>
        <begin position="831"/>
        <end position="842"/>
    </location>
</feature>
<feature type="compositionally biased region" description="Basic and acidic residues" evidence="2">
    <location>
        <begin position="376"/>
        <end position="389"/>
    </location>
</feature>
<feature type="compositionally biased region" description="Polar residues" evidence="2">
    <location>
        <begin position="590"/>
        <end position="612"/>
    </location>
</feature>
<name>Q23DN2_TETTS</name>
<protein>
    <submittedName>
        <fullName evidence="3">Uncharacterized protein</fullName>
    </submittedName>
</protein>
<feature type="region of interest" description="Disordered" evidence="2">
    <location>
        <begin position="796"/>
        <end position="857"/>
    </location>
</feature>
<evidence type="ECO:0000313" key="4">
    <source>
        <dbReference type="Proteomes" id="UP000009168"/>
    </source>
</evidence>
<feature type="compositionally biased region" description="Polar residues" evidence="2">
    <location>
        <begin position="1108"/>
        <end position="1122"/>
    </location>
</feature>
<proteinExistence type="predicted"/>
<feature type="compositionally biased region" description="Polar residues" evidence="2">
    <location>
        <begin position="1220"/>
        <end position="1239"/>
    </location>
</feature>
<feature type="region of interest" description="Disordered" evidence="2">
    <location>
        <begin position="1108"/>
        <end position="1127"/>
    </location>
</feature>
<reference evidence="4" key="1">
    <citation type="journal article" date="2006" name="PLoS Biol.">
        <title>Macronuclear genome sequence of the ciliate Tetrahymena thermophila, a model eukaryote.</title>
        <authorList>
            <person name="Eisen J.A."/>
            <person name="Coyne R.S."/>
            <person name="Wu M."/>
            <person name="Wu D."/>
            <person name="Thiagarajan M."/>
            <person name="Wortman J.R."/>
            <person name="Badger J.H."/>
            <person name="Ren Q."/>
            <person name="Amedeo P."/>
            <person name="Jones K.M."/>
            <person name="Tallon L.J."/>
            <person name="Delcher A.L."/>
            <person name="Salzberg S.L."/>
            <person name="Silva J.C."/>
            <person name="Haas B.J."/>
            <person name="Majoros W.H."/>
            <person name="Farzad M."/>
            <person name="Carlton J.M."/>
            <person name="Smith R.K. Jr."/>
            <person name="Garg J."/>
            <person name="Pearlman R.E."/>
            <person name="Karrer K.M."/>
            <person name="Sun L."/>
            <person name="Manning G."/>
            <person name="Elde N.C."/>
            <person name="Turkewitz A.P."/>
            <person name="Asai D.J."/>
            <person name="Wilkes D.E."/>
            <person name="Wang Y."/>
            <person name="Cai H."/>
            <person name="Collins K."/>
            <person name="Stewart B.A."/>
            <person name="Lee S.R."/>
            <person name="Wilamowska K."/>
            <person name="Weinberg Z."/>
            <person name="Ruzzo W.L."/>
            <person name="Wloga D."/>
            <person name="Gaertig J."/>
            <person name="Frankel J."/>
            <person name="Tsao C.-C."/>
            <person name="Gorovsky M.A."/>
            <person name="Keeling P.J."/>
            <person name="Waller R.F."/>
            <person name="Patron N.J."/>
            <person name="Cherry J.M."/>
            <person name="Stover N.A."/>
            <person name="Krieger C.J."/>
            <person name="del Toro C."/>
            <person name="Ryder H.F."/>
            <person name="Williamson S.C."/>
            <person name="Barbeau R.A."/>
            <person name="Hamilton E.P."/>
            <person name="Orias E."/>
        </authorList>
    </citation>
    <scope>NUCLEOTIDE SEQUENCE [LARGE SCALE GENOMIC DNA]</scope>
    <source>
        <strain evidence="4">SB210</strain>
    </source>
</reference>
<feature type="compositionally biased region" description="Basic and acidic residues" evidence="2">
    <location>
        <begin position="1034"/>
        <end position="1043"/>
    </location>
</feature>